<keyword evidence="6" id="KW-0765">Sulfation</keyword>
<dbReference type="InterPro" id="IPR000372">
    <property type="entry name" value="LRRNT"/>
</dbReference>
<evidence type="ECO:0000256" key="17">
    <source>
        <dbReference type="ARBA" id="ARBA00083850"/>
    </source>
</evidence>
<dbReference type="SMART" id="SM00369">
    <property type="entry name" value="LRR_TYP"/>
    <property type="match status" value="8"/>
</dbReference>
<name>A0A9F5J0W3_PYTBI</name>
<dbReference type="OMA" id="HYHHLTY"/>
<keyword evidence="11" id="KW-1015">Disulfide bond</keyword>
<comment type="function">
    <text evidence="13">May be implicated in biomineralization processes. Has a function in binding of osteoblasts via the alpha(V)beta(3)-integrin.</text>
</comment>
<evidence type="ECO:0000256" key="7">
    <source>
        <dbReference type="ARBA" id="ARBA00022729"/>
    </source>
</evidence>
<evidence type="ECO:0000256" key="3">
    <source>
        <dbReference type="ARBA" id="ARBA00022525"/>
    </source>
</evidence>
<evidence type="ECO:0000256" key="1">
    <source>
        <dbReference type="ARBA" id="ARBA00004498"/>
    </source>
</evidence>
<keyword evidence="3" id="KW-0964">Secreted</keyword>
<dbReference type="PROSITE" id="PS51450">
    <property type="entry name" value="LRR"/>
    <property type="match status" value="1"/>
</dbReference>
<keyword evidence="5" id="KW-0433">Leucine-rich repeat</keyword>
<evidence type="ECO:0000313" key="23">
    <source>
        <dbReference type="RefSeq" id="XP_025022681.1"/>
    </source>
</evidence>
<dbReference type="OrthoDB" id="1055097at2759"/>
<comment type="subcellular location">
    <subcellularLocation>
        <location evidence="1">Secreted</location>
        <location evidence="1">Extracellular space</location>
        <location evidence="1">Extracellular matrix</location>
    </subcellularLocation>
</comment>
<evidence type="ECO:0000256" key="18">
    <source>
        <dbReference type="SAM" id="MobiDB-lite"/>
    </source>
</evidence>
<sequence length="426" mass="49805">MQKMNVAKPIQLLTIFLLFEVSVFGQYDSDDFEDEYEREVDSEYPSIFHQIPHVEYNIPYATIPVECAKECFCPPTFPVSMYCDHRKLLTIPNIPAHIQHLYLQHNEIEAVPLESFVNATALREIDLSHNKIKSHKIDNGVFAKFAHLRQLHLHHNELEEIPFPLPRSLERLILGFNQISKSHSKALEGLMHLTMLDLCNNCLEDSQLKGIGFSSMRNLMQINLCNNKLESMLPDLPPSIMYLSLENNSISFIPDNYFHNLPNLTALRMSHNNLQEIPYNAFIFSNLLELNLGHNKLKQIFYIPRSLQHLYLEDNEIEVMNVTLMCPTIDPLNLSHLTYIRVDQNKLTAPISTYAFFCFPHVRSIYYGEQKISKDQQTQLRTPVFRRFLTPEEYEEAEDVHEEQDENHDHESRGSDNDNYLDPYFY</sequence>
<keyword evidence="21" id="KW-1185">Reference proteome</keyword>
<evidence type="ECO:0000256" key="5">
    <source>
        <dbReference type="ARBA" id="ARBA00022614"/>
    </source>
</evidence>
<keyword evidence="4" id="KW-0272">Extracellular matrix</keyword>
<dbReference type="SMART" id="SM00013">
    <property type="entry name" value="LRRNT"/>
    <property type="match status" value="1"/>
</dbReference>
<dbReference type="Gene3D" id="3.80.10.10">
    <property type="entry name" value="Ribonuclease Inhibitor"/>
    <property type="match status" value="3"/>
</dbReference>
<feature type="domain" description="LRRNT" evidence="20">
    <location>
        <begin position="66"/>
        <end position="100"/>
    </location>
</feature>
<evidence type="ECO:0000256" key="16">
    <source>
        <dbReference type="ARBA" id="ARBA00077189"/>
    </source>
</evidence>
<feature type="compositionally biased region" description="Basic and acidic residues" evidence="18">
    <location>
        <begin position="407"/>
        <end position="416"/>
    </location>
</feature>
<protein>
    <recommendedName>
        <fullName evidence="15">Osteomodulin</fullName>
    </recommendedName>
    <alternativeName>
        <fullName evidence="17">Keratan sulfate proteoglycan osteomodulin</fullName>
    </alternativeName>
    <alternativeName>
        <fullName evidence="16">Osteoadherin</fullName>
    </alternativeName>
</protein>
<comment type="subunit">
    <text evidence="14">Binds the alpha(V)beta(3)-integrin.</text>
</comment>
<dbReference type="CTD" id="4958"/>
<keyword evidence="8" id="KW-0677">Repeat</keyword>
<dbReference type="InterPro" id="IPR050333">
    <property type="entry name" value="SLRP"/>
</dbReference>
<evidence type="ECO:0000256" key="15">
    <source>
        <dbReference type="ARBA" id="ARBA00067218"/>
    </source>
</evidence>
<evidence type="ECO:0000256" key="8">
    <source>
        <dbReference type="ARBA" id="ARBA00022737"/>
    </source>
</evidence>
<dbReference type="SUPFAM" id="SSF52058">
    <property type="entry name" value="L domain-like"/>
    <property type="match status" value="1"/>
</dbReference>
<keyword evidence="9" id="KW-0130">Cell adhesion</keyword>
<dbReference type="GO" id="GO:0005615">
    <property type="term" value="C:extracellular space"/>
    <property type="evidence" value="ECO:0007669"/>
    <property type="project" value="TreeGrafter"/>
</dbReference>
<evidence type="ECO:0000313" key="21">
    <source>
        <dbReference type="Proteomes" id="UP000695026"/>
    </source>
</evidence>
<reference evidence="22 23" key="1">
    <citation type="submission" date="2025-04" db="UniProtKB">
        <authorList>
            <consortium name="RefSeq"/>
        </authorList>
    </citation>
    <scope>IDENTIFICATION</scope>
    <source>
        <tissue evidence="22 23">Liver</tissue>
    </source>
</reference>
<dbReference type="InterPro" id="IPR001611">
    <property type="entry name" value="Leu-rich_rpt"/>
</dbReference>
<evidence type="ECO:0000256" key="10">
    <source>
        <dbReference type="ARBA" id="ARBA00022974"/>
    </source>
</evidence>
<dbReference type="PANTHER" id="PTHR45712:SF3">
    <property type="entry name" value="OSTEOMODULIN"/>
    <property type="match status" value="1"/>
</dbReference>
<feature type="signal peptide" evidence="19">
    <location>
        <begin position="1"/>
        <end position="25"/>
    </location>
</feature>
<dbReference type="KEGG" id="pbi:103058378"/>
<comment type="similarity">
    <text evidence="2">Belongs to the small leucine-rich proteoglycan (SLRP) family. SLRP class II subfamily.</text>
</comment>
<feature type="chain" id="PRO_5044698332" description="Osteomodulin" evidence="19">
    <location>
        <begin position="26"/>
        <end position="426"/>
    </location>
</feature>
<evidence type="ECO:0000259" key="20">
    <source>
        <dbReference type="SMART" id="SM00013"/>
    </source>
</evidence>
<dbReference type="FunFam" id="3.80.10.10:FF:000455">
    <property type="entry name" value="Osteomodulin"/>
    <property type="match status" value="1"/>
</dbReference>
<evidence type="ECO:0000256" key="2">
    <source>
        <dbReference type="ARBA" id="ARBA00005818"/>
    </source>
</evidence>
<evidence type="ECO:0000256" key="11">
    <source>
        <dbReference type="ARBA" id="ARBA00023157"/>
    </source>
</evidence>
<dbReference type="InterPro" id="IPR003591">
    <property type="entry name" value="Leu-rich_rpt_typical-subtyp"/>
</dbReference>
<evidence type="ECO:0000313" key="22">
    <source>
        <dbReference type="RefSeq" id="XP_007428720.1"/>
    </source>
</evidence>
<dbReference type="RefSeq" id="XP_007428720.1">
    <property type="nucleotide sequence ID" value="XM_007428658.3"/>
</dbReference>
<keyword evidence="10" id="KW-0654">Proteoglycan</keyword>
<keyword evidence="7 19" id="KW-0732">Signal</keyword>
<dbReference type="Proteomes" id="UP000695026">
    <property type="component" value="Unplaced"/>
</dbReference>
<evidence type="ECO:0000256" key="12">
    <source>
        <dbReference type="ARBA" id="ARBA00023180"/>
    </source>
</evidence>
<feature type="compositionally biased region" description="Acidic residues" evidence="18">
    <location>
        <begin position="395"/>
        <end position="406"/>
    </location>
</feature>
<dbReference type="GO" id="GO:0007155">
    <property type="term" value="P:cell adhesion"/>
    <property type="evidence" value="ECO:0007669"/>
    <property type="project" value="UniProtKB-KW"/>
</dbReference>
<gene>
    <name evidence="22 23" type="primary">OMD</name>
</gene>
<dbReference type="GeneID" id="103058378"/>
<evidence type="ECO:0000256" key="9">
    <source>
        <dbReference type="ARBA" id="ARBA00022889"/>
    </source>
</evidence>
<evidence type="ECO:0000256" key="19">
    <source>
        <dbReference type="SAM" id="SignalP"/>
    </source>
</evidence>
<dbReference type="AlphaFoldDB" id="A0A9F5J0W3"/>
<dbReference type="Pfam" id="PF13855">
    <property type="entry name" value="LRR_8"/>
    <property type="match status" value="3"/>
</dbReference>
<evidence type="ECO:0000256" key="6">
    <source>
        <dbReference type="ARBA" id="ARBA00022641"/>
    </source>
</evidence>
<proteinExistence type="inferred from homology"/>
<evidence type="ECO:0000256" key="13">
    <source>
        <dbReference type="ARBA" id="ARBA00060161"/>
    </source>
</evidence>
<keyword evidence="12" id="KW-0325">Glycoprotein</keyword>
<accession>A0A9F5J0W3</accession>
<organism evidence="21 23">
    <name type="scientific">Python bivittatus</name>
    <name type="common">Burmese python</name>
    <name type="synonym">Python molurus bivittatus</name>
    <dbReference type="NCBI Taxonomy" id="176946"/>
    <lineage>
        <taxon>Eukaryota</taxon>
        <taxon>Metazoa</taxon>
        <taxon>Chordata</taxon>
        <taxon>Craniata</taxon>
        <taxon>Vertebrata</taxon>
        <taxon>Euteleostomi</taxon>
        <taxon>Lepidosauria</taxon>
        <taxon>Squamata</taxon>
        <taxon>Bifurcata</taxon>
        <taxon>Unidentata</taxon>
        <taxon>Episquamata</taxon>
        <taxon>Toxicofera</taxon>
        <taxon>Serpentes</taxon>
        <taxon>Henophidia</taxon>
        <taxon>Pythonidae</taxon>
        <taxon>Python</taxon>
    </lineage>
</organism>
<dbReference type="PANTHER" id="PTHR45712">
    <property type="entry name" value="AGAP008170-PA"/>
    <property type="match status" value="1"/>
</dbReference>
<evidence type="ECO:0000256" key="4">
    <source>
        <dbReference type="ARBA" id="ARBA00022530"/>
    </source>
</evidence>
<evidence type="ECO:0000256" key="14">
    <source>
        <dbReference type="ARBA" id="ARBA00065765"/>
    </source>
</evidence>
<feature type="region of interest" description="Disordered" evidence="18">
    <location>
        <begin position="395"/>
        <end position="426"/>
    </location>
</feature>
<dbReference type="RefSeq" id="XP_025022681.1">
    <property type="nucleotide sequence ID" value="XM_025166913.1"/>
</dbReference>
<dbReference type="InterPro" id="IPR032675">
    <property type="entry name" value="LRR_dom_sf"/>
</dbReference>